<evidence type="ECO:0000259" key="1">
    <source>
        <dbReference type="Pfam" id="PF00534"/>
    </source>
</evidence>
<organism evidence="2 3">
    <name type="scientific">Thomasclavelia spiroformis DSM 1552</name>
    <dbReference type="NCBI Taxonomy" id="428126"/>
    <lineage>
        <taxon>Bacteria</taxon>
        <taxon>Bacillati</taxon>
        <taxon>Bacillota</taxon>
        <taxon>Erysipelotrichia</taxon>
        <taxon>Erysipelotrichales</taxon>
        <taxon>Coprobacillaceae</taxon>
        <taxon>Thomasclavelia</taxon>
    </lineage>
</organism>
<dbReference type="PANTHER" id="PTHR45947:SF3">
    <property type="entry name" value="SULFOQUINOVOSYL TRANSFERASE SQD2"/>
    <property type="match status" value="1"/>
</dbReference>
<dbReference type="CDD" id="cd03801">
    <property type="entry name" value="GT4_PimA-like"/>
    <property type="match status" value="1"/>
</dbReference>
<keyword evidence="2" id="KW-0328">Glycosyltransferase</keyword>
<dbReference type="HOGENOM" id="CLU_009583_14_0_9"/>
<accession>B1C0Q4</accession>
<dbReference type="OrthoDB" id="9806653at2"/>
<dbReference type="CAZy" id="GT4">
    <property type="family name" value="Glycosyltransferase Family 4"/>
</dbReference>
<dbReference type="InterPro" id="IPR050194">
    <property type="entry name" value="Glycosyltransferase_grp1"/>
</dbReference>
<reference evidence="2" key="1">
    <citation type="submission" date="2008-02" db="EMBL/GenBank/DDBJ databases">
        <authorList>
            <person name="Fulton L."/>
            <person name="Clifton S."/>
            <person name="Fulton B."/>
            <person name="Xu J."/>
            <person name="Minx P."/>
            <person name="Pepin K.H."/>
            <person name="Johnson M."/>
            <person name="Thiruvilangam P."/>
            <person name="Bhonagiri V."/>
            <person name="Nash W.E."/>
            <person name="Mardis E.R."/>
            <person name="Wilson R.K."/>
        </authorList>
    </citation>
    <scope>NUCLEOTIDE SEQUENCE [LARGE SCALE GENOMIC DNA]</scope>
    <source>
        <strain evidence="2">DSM 1552</strain>
    </source>
</reference>
<dbReference type="EMBL" id="ABIK02000006">
    <property type="protein sequence ID" value="EDS75389.1"/>
    <property type="molecule type" value="Genomic_DNA"/>
</dbReference>
<keyword evidence="2" id="KW-0808">Transferase</keyword>
<dbReference type="SUPFAM" id="SSF53756">
    <property type="entry name" value="UDP-Glycosyltransferase/glycogen phosphorylase"/>
    <property type="match status" value="1"/>
</dbReference>
<dbReference type="Gene3D" id="3.40.50.2000">
    <property type="entry name" value="Glycogen Phosphorylase B"/>
    <property type="match status" value="2"/>
</dbReference>
<evidence type="ECO:0000313" key="2">
    <source>
        <dbReference type="EMBL" id="EDS75389.1"/>
    </source>
</evidence>
<dbReference type="Pfam" id="PF00534">
    <property type="entry name" value="Glycos_transf_1"/>
    <property type="match status" value="1"/>
</dbReference>
<name>B1C0Q4_9FIRM</name>
<dbReference type="AlphaFoldDB" id="B1C0Q4"/>
<dbReference type="InterPro" id="IPR001296">
    <property type="entry name" value="Glyco_trans_1"/>
</dbReference>
<sequence>MRGEIYMRVLLVSPLPPPTGGIATWSLKFLEYCRNNNINVVTINTAIIGKRGKFYGSKRNPFTEIYRLVKIIRLTLKTIKKKEISIAHVNSSCSKLGIFKDYLIIKILSKKKIPIIFQCHCNICDQINNNTIQKFFLKRICKKVKLVMTLNMDSLNYIKEMGIINCKIFPNFIDDDFLIDIPKKVNEKINKVVYVGHVSIEKGVQEILWTAERFKDIEFILLGSIHYGIDVVQIPNNVKFLGNKKHEEIIYYLDQADVFVFPSYSEGFSLALLEAMSRGLPIIATDVGNNKELLENKIGKGGIIIDPRDKFALYNAMISIKDKEIRKNFSLFNYNISKKYVKSKVLGDLIVIYNTIIEMR</sequence>
<dbReference type="Proteomes" id="UP000004910">
    <property type="component" value="Unassembled WGS sequence"/>
</dbReference>
<gene>
    <name evidence="2" type="ORF">CLOSPI_00783</name>
</gene>
<dbReference type="PANTHER" id="PTHR45947">
    <property type="entry name" value="SULFOQUINOVOSYL TRANSFERASE SQD2"/>
    <property type="match status" value="1"/>
</dbReference>
<comment type="caution">
    <text evidence="2">The sequence shown here is derived from an EMBL/GenBank/DDBJ whole genome shotgun (WGS) entry which is preliminary data.</text>
</comment>
<dbReference type="EC" id="2.4.-.-" evidence="2"/>
<proteinExistence type="predicted"/>
<dbReference type="STRING" id="428126.CLOSPI_00783"/>
<dbReference type="eggNOG" id="COG0438">
    <property type="taxonomic scope" value="Bacteria"/>
</dbReference>
<evidence type="ECO:0000313" key="3">
    <source>
        <dbReference type="Proteomes" id="UP000004910"/>
    </source>
</evidence>
<reference evidence="2" key="2">
    <citation type="submission" date="2014-06" db="EMBL/GenBank/DDBJ databases">
        <title>Draft genome sequence of Clostridium spiroforme (DSM 1552).</title>
        <authorList>
            <person name="Sudarsanam P."/>
            <person name="Ley R."/>
            <person name="Guruge J."/>
            <person name="Turnbaugh P.J."/>
            <person name="Mahowald M."/>
            <person name="Liep D."/>
            <person name="Gordon J."/>
        </authorList>
    </citation>
    <scope>NUCLEOTIDE SEQUENCE</scope>
    <source>
        <strain evidence="2">DSM 1552</strain>
    </source>
</reference>
<keyword evidence="3" id="KW-1185">Reference proteome</keyword>
<feature type="domain" description="Glycosyl transferase family 1" evidence="1">
    <location>
        <begin position="184"/>
        <end position="328"/>
    </location>
</feature>
<dbReference type="GO" id="GO:0016757">
    <property type="term" value="F:glycosyltransferase activity"/>
    <property type="evidence" value="ECO:0007669"/>
    <property type="project" value="UniProtKB-KW"/>
</dbReference>
<protein>
    <submittedName>
        <fullName evidence="2">Glycosyltransferase, group 1 family protein</fullName>
        <ecNumber evidence="2">2.4.-.-</ecNumber>
    </submittedName>
</protein>